<feature type="non-terminal residue" evidence="3">
    <location>
        <position position="1"/>
    </location>
</feature>
<evidence type="ECO:0000313" key="4">
    <source>
        <dbReference type="Proteomes" id="UP000663828"/>
    </source>
</evidence>
<sequence>FFHDELIKSPSFPRKPLESDYNLYTRISDKELFNLDMLHKYNWIKLISCLFFNMDGKTTTTWDITLFLNVINGAFILHCEDFAMLRFCLAIYISTAKHFRHIFATNGYLLIMPTFLRVYSNIQSNPMLKKAIEYCCRQFFILHRIPFILQMLGSISQLLDFDEQADVTDTNKIQPVSLFRLLVALEQTSVDAMRDDYSILELVKDDPISSKTSATATATTPSSNMTVVAALGQGSMIAPATIKTLDFCYADDDTVFTVLNCIDVCITVVAYAPDSIRSLQMLGIIDLLLPKYLEYLKDRTNKNDMQKQGREEMKTIEKLSIAIKTMIGASESLTRTFVGPKLETLTGASYKHSRGSNRSPSIVPDEDSMSRFIDDRTKTKVQDGDEHKQASEFRWPRDTLLSVISTFVHFSTQRLKELIKSINDPTLRLPELLDAKSHTRLADIAHALLKLGGYDPITMSCRGIQNYFQKLLPCTNWSHEQLRPALNLLLRRIDRMFSKICKKPSTKRCFDWEATAGILNGIYLTIDRHPYIAYFPNLKALVSGCIALVLNENVSESSHSVPRLDTPAFPKEFSRAVIKLVGRYLLAIRNQPNLEALTGNSWSFPNMPSAINHLLHFLLPLMFWAGSGRKDAPKIHSIDISYIITILINSLKPPSKLAAAMGAPGGPGSGAPGQISGGPGAGGGKQHLTIGEAILQNSSFTHKSMRQLKDLLQTASLLGLKVLIIGFSKQLKREWQRIAQSIKLMCNKQSNVSPILLSFIDFIITYKTPIFVILRPFLSHYMHSVTSDNERDYEMITNIQQKLIFDKIPLSKSTGEILHSLMQELNQLKAELTATTMSFAREMSRPCSGAGKKRILLSRTHRRKKRDDMPLVRLSSFELLRMIHPRSKPILTIFTYLDESKALFPYETRAPGTEKVRFDTEALEQMKDRDGTTGVSGATSDGRSAGSRTTNAYRVRRQQSSDSSLNTSPRKKTEKIRVKEALDILDTYRARYRIRSGAEISDIPIKWTRDLTLQRPSTIDDLATPTLTDAPRSQLSGALPRSITSIGDRTAQHYNSPGDPDDDDDDDQSTTNRDSGSKLRTFSGWKRGATHLDKSRLTKGLMRASAQNESAMTYDATKEMNDIFRSNSSRDEQASDFFDIRSSNDQTVLASFLNPSTTTTLQQVPATSSAIPMTTILPTKAEPRTDIWISRSPNTPPVTEADYESQV</sequence>
<dbReference type="GO" id="GO:0034703">
    <property type="term" value="C:cation channel complex"/>
    <property type="evidence" value="ECO:0007669"/>
    <property type="project" value="TreeGrafter"/>
</dbReference>
<dbReference type="GO" id="GO:0005261">
    <property type="term" value="F:monoatomic cation channel activity"/>
    <property type="evidence" value="ECO:0007669"/>
    <property type="project" value="TreeGrafter"/>
</dbReference>
<accession>A0A816CW64</accession>
<feature type="domain" description="Protein UNC80 C-terminal" evidence="2">
    <location>
        <begin position="1"/>
        <end position="206"/>
    </location>
</feature>
<dbReference type="GO" id="GO:0055080">
    <property type="term" value="P:monoatomic cation homeostasis"/>
    <property type="evidence" value="ECO:0007669"/>
    <property type="project" value="TreeGrafter"/>
</dbReference>
<feature type="compositionally biased region" description="Gly residues" evidence="1">
    <location>
        <begin position="663"/>
        <end position="684"/>
    </location>
</feature>
<dbReference type="GO" id="GO:0030424">
    <property type="term" value="C:axon"/>
    <property type="evidence" value="ECO:0007669"/>
    <property type="project" value="TreeGrafter"/>
</dbReference>
<name>A0A816CW64_ADIRI</name>
<feature type="compositionally biased region" description="Polar residues" evidence="1">
    <location>
        <begin position="933"/>
        <end position="968"/>
    </location>
</feature>
<feature type="compositionally biased region" description="Polar residues" evidence="1">
    <location>
        <begin position="1069"/>
        <end position="1080"/>
    </location>
</feature>
<dbReference type="Proteomes" id="UP000663828">
    <property type="component" value="Unassembled WGS sequence"/>
</dbReference>
<feature type="compositionally biased region" description="Acidic residues" evidence="1">
    <location>
        <begin position="1059"/>
        <end position="1068"/>
    </location>
</feature>
<dbReference type="InterPro" id="IPR046460">
    <property type="entry name" value="UNC80_C"/>
</dbReference>
<keyword evidence="4" id="KW-1185">Reference proteome</keyword>
<protein>
    <recommendedName>
        <fullName evidence="2">Protein UNC80 C-terminal domain-containing protein</fullName>
    </recommendedName>
</protein>
<dbReference type="PANTHER" id="PTHR31781:SF1">
    <property type="entry name" value="PROTEIN UNC-80 HOMOLOG"/>
    <property type="match status" value="1"/>
</dbReference>
<organism evidence="3 4">
    <name type="scientific">Adineta ricciae</name>
    <name type="common">Rotifer</name>
    <dbReference type="NCBI Taxonomy" id="249248"/>
    <lineage>
        <taxon>Eukaryota</taxon>
        <taxon>Metazoa</taxon>
        <taxon>Spiralia</taxon>
        <taxon>Gnathifera</taxon>
        <taxon>Rotifera</taxon>
        <taxon>Eurotatoria</taxon>
        <taxon>Bdelloidea</taxon>
        <taxon>Adinetida</taxon>
        <taxon>Adinetidae</taxon>
        <taxon>Adineta</taxon>
    </lineage>
</organism>
<feature type="region of interest" description="Disordered" evidence="1">
    <location>
        <begin position="1182"/>
        <end position="1207"/>
    </location>
</feature>
<feature type="compositionally biased region" description="Polar residues" evidence="1">
    <location>
        <begin position="1025"/>
        <end position="1055"/>
    </location>
</feature>
<dbReference type="AlphaFoldDB" id="A0A816CW64"/>
<reference evidence="3" key="1">
    <citation type="submission" date="2021-02" db="EMBL/GenBank/DDBJ databases">
        <authorList>
            <person name="Nowell W R."/>
        </authorList>
    </citation>
    <scope>NUCLEOTIDE SEQUENCE</scope>
</reference>
<gene>
    <name evidence="3" type="ORF">XAT740_LOCUS51030</name>
</gene>
<dbReference type="Pfam" id="PF20262">
    <property type="entry name" value="UNC80_C"/>
    <property type="match status" value="2"/>
</dbReference>
<proteinExistence type="predicted"/>
<dbReference type="PANTHER" id="PTHR31781">
    <property type="entry name" value="UNC80"/>
    <property type="match status" value="1"/>
</dbReference>
<feature type="region of interest" description="Disordered" evidence="1">
    <location>
        <begin position="1021"/>
        <end position="1082"/>
    </location>
</feature>
<dbReference type="EMBL" id="CAJNOR010007996">
    <property type="protein sequence ID" value="CAF1626923.1"/>
    <property type="molecule type" value="Genomic_DNA"/>
</dbReference>
<comment type="caution">
    <text evidence="3">The sequence shown here is derived from an EMBL/GenBank/DDBJ whole genome shotgun (WGS) entry which is preliminary data.</text>
</comment>
<evidence type="ECO:0000259" key="2">
    <source>
        <dbReference type="Pfam" id="PF20262"/>
    </source>
</evidence>
<evidence type="ECO:0000256" key="1">
    <source>
        <dbReference type="SAM" id="MobiDB-lite"/>
    </source>
</evidence>
<feature type="region of interest" description="Disordered" evidence="1">
    <location>
        <begin position="659"/>
        <end position="684"/>
    </location>
</feature>
<evidence type="ECO:0000313" key="3">
    <source>
        <dbReference type="EMBL" id="CAF1626923.1"/>
    </source>
</evidence>
<feature type="region of interest" description="Disordered" evidence="1">
    <location>
        <begin position="924"/>
        <end position="974"/>
    </location>
</feature>
<feature type="domain" description="Protein UNC80 C-terminal" evidence="2">
    <location>
        <begin position="239"/>
        <end position="832"/>
    </location>
</feature>